<dbReference type="OrthoDB" id="5830004at2"/>
<dbReference type="EMBL" id="LDOU01000005">
    <property type="protein sequence ID" value="KLV10864.1"/>
    <property type="molecule type" value="Genomic_DNA"/>
</dbReference>
<keyword evidence="1" id="KW-0812">Transmembrane</keyword>
<feature type="transmembrane region" description="Helical" evidence="1">
    <location>
        <begin position="44"/>
        <end position="67"/>
    </location>
</feature>
<dbReference type="InterPro" id="IPR006976">
    <property type="entry name" value="VanZ-like"/>
</dbReference>
<sequence length="137" mass="15368">MMTFTPFQRNNLAWFGAVASTLFIAYISLVPAQNEPEFADLQQYGILFLDKILHLIAYGGLTFLFLCTSQLRRYPRATCLALILYGSLLELTQGLLPLGREFSLFDALANVLGVLIIGSAFLYRQKKQKARRLLSSG</sequence>
<dbReference type="AlphaFoldDB" id="A0A0J1HGX5"/>
<feature type="transmembrane region" description="Helical" evidence="1">
    <location>
        <begin position="12"/>
        <end position="32"/>
    </location>
</feature>
<feature type="transmembrane region" description="Helical" evidence="1">
    <location>
        <begin position="79"/>
        <end position="96"/>
    </location>
</feature>
<keyword evidence="1" id="KW-1133">Transmembrane helix</keyword>
<evidence type="ECO:0000313" key="4">
    <source>
        <dbReference type="Proteomes" id="UP000035909"/>
    </source>
</evidence>
<feature type="domain" description="VanZ-like" evidence="2">
    <location>
        <begin position="15"/>
        <end position="116"/>
    </location>
</feature>
<gene>
    <name evidence="3" type="ORF">ABT57_05330</name>
</gene>
<dbReference type="STRING" id="320778.ABT57_05330"/>
<dbReference type="Proteomes" id="UP000035909">
    <property type="component" value="Unassembled WGS sequence"/>
</dbReference>
<feature type="transmembrane region" description="Helical" evidence="1">
    <location>
        <begin position="102"/>
        <end position="123"/>
    </location>
</feature>
<proteinExistence type="predicted"/>
<keyword evidence="1" id="KW-0472">Membrane</keyword>
<accession>A0A0J1HGX5</accession>
<keyword evidence="4" id="KW-1185">Reference proteome</keyword>
<dbReference type="PANTHER" id="PTHR28008:SF1">
    <property type="entry name" value="DOMAIN PROTEIN, PUTATIVE (AFU_ORTHOLOGUE AFUA_3G10980)-RELATED"/>
    <property type="match status" value="1"/>
</dbReference>
<protein>
    <recommendedName>
        <fullName evidence="2">VanZ-like domain-containing protein</fullName>
    </recommendedName>
</protein>
<dbReference type="RefSeq" id="WP_047884163.1">
    <property type="nucleotide sequence ID" value="NZ_CP071325.1"/>
</dbReference>
<dbReference type="PANTHER" id="PTHR28008">
    <property type="entry name" value="DOMAIN PROTEIN, PUTATIVE (AFU_ORTHOLOGUE AFUA_3G10980)-RELATED"/>
    <property type="match status" value="1"/>
</dbReference>
<comment type="caution">
    <text evidence="3">The sequence shown here is derived from an EMBL/GenBank/DDBJ whole genome shotgun (WGS) entry which is preliminary data.</text>
</comment>
<dbReference type="Pfam" id="PF04892">
    <property type="entry name" value="VanZ"/>
    <property type="match status" value="1"/>
</dbReference>
<evidence type="ECO:0000259" key="2">
    <source>
        <dbReference type="Pfam" id="PF04892"/>
    </source>
</evidence>
<evidence type="ECO:0000313" key="3">
    <source>
        <dbReference type="EMBL" id="KLV10864.1"/>
    </source>
</evidence>
<name>A0A0J1HGX5_9GAMM</name>
<dbReference type="PATRIC" id="fig|320778.3.peg.1152"/>
<evidence type="ECO:0000256" key="1">
    <source>
        <dbReference type="SAM" id="Phobius"/>
    </source>
</evidence>
<reference evidence="3 4" key="1">
    <citation type="submission" date="2015-05" db="EMBL/GenBank/DDBJ databases">
        <title>Photobacterium galathea sp. nov.</title>
        <authorList>
            <person name="Machado H."/>
            <person name="Gram L."/>
        </authorList>
    </citation>
    <scope>NUCLEOTIDE SEQUENCE [LARGE SCALE GENOMIC DNA]</scope>
    <source>
        <strain evidence="3 4">DSM 22954</strain>
    </source>
</reference>
<organism evidence="3 4">
    <name type="scientific">Photobacterium ganghwense</name>
    <dbReference type="NCBI Taxonomy" id="320778"/>
    <lineage>
        <taxon>Bacteria</taxon>
        <taxon>Pseudomonadati</taxon>
        <taxon>Pseudomonadota</taxon>
        <taxon>Gammaproteobacteria</taxon>
        <taxon>Vibrionales</taxon>
        <taxon>Vibrionaceae</taxon>
        <taxon>Photobacterium</taxon>
    </lineage>
</organism>